<evidence type="ECO:0000313" key="1">
    <source>
        <dbReference type="EMBL" id="MFC5587400.1"/>
    </source>
</evidence>
<comment type="caution">
    <text evidence="1">The sequence shown here is derived from an EMBL/GenBank/DDBJ whole genome shotgun (WGS) entry which is preliminary data.</text>
</comment>
<protein>
    <submittedName>
        <fullName evidence="1">YolD-like family protein</fullName>
    </submittedName>
</protein>
<reference evidence="2" key="1">
    <citation type="journal article" date="2019" name="Int. J. Syst. Evol. Microbiol.">
        <title>The Global Catalogue of Microorganisms (GCM) 10K type strain sequencing project: providing services to taxonomists for standard genome sequencing and annotation.</title>
        <authorList>
            <consortium name="The Broad Institute Genomics Platform"/>
            <consortium name="The Broad Institute Genome Sequencing Center for Infectious Disease"/>
            <person name="Wu L."/>
            <person name="Ma J."/>
        </authorList>
    </citation>
    <scope>NUCLEOTIDE SEQUENCE [LARGE SCALE GENOMIC DNA]</scope>
    <source>
        <strain evidence="2">CGMCC 4.1434</strain>
    </source>
</reference>
<dbReference type="EMBL" id="JBHSNO010000001">
    <property type="protein sequence ID" value="MFC5587400.1"/>
    <property type="molecule type" value="Genomic_DNA"/>
</dbReference>
<dbReference type="RefSeq" id="WP_381429380.1">
    <property type="nucleotide sequence ID" value="NZ_JBHSNO010000001.1"/>
</dbReference>
<dbReference type="PANTHER" id="PTHR40051">
    <property type="entry name" value="IG HYPOTHETICAL 15966"/>
    <property type="match status" value="1"/>
</dbReference>
<dbReference type="InterPro" id="IPR014962">
    <property type="entry name" value="YolD"/>
</dbReference>
<name>A0ABW0TEQ4_9BACL</name>
<dbReference type="Proteomes" id="UP001596109">
    <property type="component" value="Unassembled WGS sequence"/>
</dbReference>
<gene>
    <name evidence="1" type="ORF">ACFPRA_00570</name>
</gene>
<sequence length="111" mass="12993">MIRDRGRIKWTAMMLPEHLEKLRDWVAEDAYEEKPTLDEWAWQDIQQQLDIAYRTGREILIKTWENGVIKNRIGVLKKVNSQLGLIDLEVGQDVQTFSLDAVIGMETMDFS</sequence>
<dbReference type="Pfam" id="PF08863">
    <property type="entry name" value="YolD"/>
    <property type="match status" value="1"/>
</dbReference>
<evidence type="ECO:0000313" key="2">
    <source>
        <dbReference type="Proteomes" id="UP001596109"/>
    </source>
</evidence>
<organism evidence="1 2">
    <name type="scientific">Sporosarcina soli</name>
    <dbReference type="NCBI Taxonomy" id="334736"/>
    <lineage>
        <taxon>Bacteria</taxon>
        <taxon>Bacillati</taxon>
        <taxon>Bacillota</taxon>
        <taxon>Bacilli</taxon>
        <taxon>Bacillales</taxon>
        <taxon>Caryophanaceae</taxon>
        <taxon>Sporosarcina</taxon>
    </lineage>
</organism>
<proteinExistence type="predicted"/>
<accession>A0ABW0TEQ4</accession>
<keyword evidence="2" id="KW-1185">Reference proteome</keyword>
<dbReference type="PANTHER" id="PTHR40051:SF1">
    <property type="entry name" value="YOLD-LIKE FAMILY PROTEIN"/>
    <property type="match status" value="1"/>
</dbReference>